<keyword evidence="15" id="KW-0511">Multifunctional enzyme</keyword>
<dbReference type="NCBIfam" id="TIGR01479">
    <property type="entry name" value="GMP_PMI"/>
    <property type="match status" value="1"/>
</dbReference>
<comment type="pathway">
    <text evidence="3">Nucleotide-sugar biosynthesis; GDP-alpha-D-mannose biosynthesis; alpha-D-mannose 1-phosphate from D-fructose 6-phosphate: step 1/2.</text>
</comment>
<evidence type="ECO:0000256" key="4">
    <source>
        <dbReference type="ARBA" id="ARBA00004823"/>
    </source>
</evidence>
<dbReference type="Pfam" id="PF00483">
    <property type="entry name" value="NTP_transferase"/>
    <property type="match status" value="1"/>
</dbReference>
<keyword evidence="10 25" id="KW-0548">Nucleotidyltransferase</keyword>
<dbReference type="Gene3D" id="2.60.120.10">
    <property type="entry name" value="Jelly Rolls"/>
    <property type="match status" value="1"/>
</dbReference>
<sequence length="472" mass="52438">MKKQVHPLILAGGCGSRLWPLSRQLNPKQFLPLIGCDFTMFQQAVSRLSGEGLAEPLVICKEEHRFLAAEQLRVAGCNGAHIILEPFGRNTAPAITLATLRLLDKCEDGYLLVLPADHFIQEEQVLWGFIRKALPVAEEGKLVTFGIVPAFAETGYGYIRKGAVLDTGGFVVERFVEKPDFATAQNYLESGDYLWNSGMFLFKASRYLEELERFRPDILEACRTALKGAAKDLHFTRVDQGAFEACPEESVDYAVMEKTSSAVVMPMDAGWSDIGSWSALWEVSAKDDSGNSVCGDVIQENSSGCLVRAEHRLVATVGAEDLVIVETKDAVLVAHKDRVQDVKKVVSQIEADGRHEHLNHREVYRPWGVYDSIDNGHRYQVKRITVKPGAKLSVQMHHHRAEHWIVVSGTAKVTNGEKTYLVTENQSTYIPVGQVHALENPGVVDLELIEVQSGSYLGEDDIVRFEDKYGRA</sequence>
<dbReference type="PANTHER" id="PTHR46390">
    <property type="entry name" value="MANNOSE-1-PHOSPHATE GUANYLYLTRANSFERASE"/>
    <property type="match status" value="1"/>
</dbReference>
<keyword evidence="14" id="KW-0413">Isomerase</keyword>
<evidence type="ECO:0000256" key="11">
    <source>
        <dbReference type="ARBA" id="ARBA00022741"/>
    </source>
</evidence>
<comment type="cofactor">
    <cofactor evidence="2">
        <name>Co(2+)</name>
        <dbReference type="ChEBI" id="CHEBI:48828"/>
    </cofactor>
</comment>
<protein>
    <recommendedName>
        <fullName evidence="19">Alginate biosynthesis protein AlgA</fullName>
        <ecNumber evidence="8">2.7.7.13</ecNumber>
        <ecNumber evidence="7">5.3.1.8</ecNumber>
    </recommendedName>
</protein>
<evidence type="ECO:0000256" key="14">
    <source>
        <dbReference type="ARBA" id="ARBA00023235"/>
    </source>
</evidence>
<dbReference type="UniPathway" id="UPA00126">
    <property type="reaction ID" value="UER00930"/>
</dbReference>
<evidence type="ECO:0000313" key="27">
    <source>
        <dbReference type="Proteomes" id="UP000253065"/>
    </source>
</evidence>
<proteinExistence type="inferred from homology"/>
<feature type="domain" description="MannoseP isomerase/GMP-like beta-helix" evidence="23">
    <location>
        <begin position="296"/>
        <end position="348"/>
    </location>
</feature>
<dbReference type="SUPFAM" id="SSF51182">
    <property type="entry name" value="RmlC-like cupins"/>
    <property type="match status" value="1"/>
</dbReference>
<dbReference type="GO" id="GO:0009298">
    <property type="term" value="P:GDP-mannose biosynthetic process"/>
    <property type="evidence" value="ECO:0007669"/>
    <property type="project" value="UniProtKB-UniPathway"/>
</dbReference>
<reference evidence="25 26" key="1">
    <citation type="submission" date="2018-07" db="EMBL/GenBank/DDBJ databases">
        <title>Freshwater and sediment microbial communities from various areas in North America, analyzing microbe dynamics in response to fracking.</title>
        <authorList>
            <person name="Lamendella R."/>
        </authorList>
    </citation>
    <scope>NUCLEOTIDE SEQUENCE [LARGE SCALE GENOMIC DNA]</scope>
    <source>
        <strain evidence="25 26">114E</strain>
        <strain evidence="24 27">114E_o</strain>
    </source>
</reference>
<dbReference type="CDD" id="cd02509">
    <property type="entry name" value="GDP-M1P_Guanylyltransferase"/>
    <property type="match status" value="1"/>
</dbReference>
<evidence type="ECO:0000256" key="9">
    <source>
        <dbReference type="ARBA" id="ARBA00022679"/>
    </source>
</evidence>
<dbReference type="CDD" id="cd02213">
    <property type="entry name" value="cupin_PMI_typeII_C"/>
    <property type="match status" value="1"/>
</dbReference>
<gene>
    <name evidence="25" type="ORF">DET51_11431</name>
    <name evidence="24" type="ORF">DET64_11431</name>
</gene>
<dbReference type="Gene3D" id="3.90.550.10">
    <property type="entry name" value="Spore Coat Polysaccharide Biosynthesis Protein SpsA, Chain A"/>
    <property type="match status" value="1"/>
</dbReference>
<dbReference type="EMBL" id="QPJB01000014">
    <property type="protein sequence ID" value="RCW30745.1"/>
    <property type="molecule type" value="Genomic_DNA"/>
</dbReference>
<evidence type="ECO:0000256" key="20">
    <source>
        <dbReference type="RuleBase" id="RU004190"/>
    </source>
</evidence>
<dbReference type="Proteomes" id="UP000252795">
    <property type="component" value="Unassembled WGS sequence"/>
</dbReference>
<dbReference type="EC" id="2.7.7.13" evidence="8"/>
<dbReference type="InterPro" id="IPR005835">
    <property type="entry name" value="NTP_transferase_dom"/>
</dbReference>
<dbReference type="AlphaFoldDB" id="A0A368URH3"/>
<organism evidence="25 26">
    <name type="scientific">Marinobacter nauticus</name>
    <name type="common">Marinobacter hydrocarbonoclasticus</name>
    <name type="synonym">Marinobacter aquaeolei</name>
    <dbReference type="NCBI Taxonomy" id="2743"/>
    <lineage>
        <taxon>Bacteria</taxon>
        <taxon>Pseudomonadati</taxon>
        <taxon>Pseudomonadota</taxon>
        <taxon>Gammaproteobacteria</taxon>
        <taxon>Pseudomonadales</taxon>
        <taxon>Marinobacteraceae</taxon>
        <taxon>Marinobacter</taxon>
    </lineage>
</organism>
<evidence type="ECO:0000256" key="13">
    <source>
        <dbReference type="ARBA" id="ARBA00023134"/>
    </source>
</evidence>
<evidence type="ECO:0000256" key="18">
    <source>
        <dbReference type="ARBA" id="ARBA00057590"/>
    </source>
</evidence>
<evidence type="ECO:0000256" key="17">
    <source>
        <dbReference type="ARBA" id="ARBA00047343"/>
    </source>
</evidence>
<evidence type="ECO:0000256" key="3">
    <source>
        <dbReference type="ARBA" id="ARBA00004666"/>
    </source>
</evidence>
<keyword evidence="27" id="KW-1185">Reference proteome</keyword>
<dbReference type="SUPFAM" id="SSF53448">
    <property type="entry name" value="Nucleotide-diphospho-sugar transferases"/>
    <property type="match status" value="1"/>
</dbReference>
<comment type="catalytic activity">
    <reaction evidence="17">
        <text>alpha-D-mannose 1-phosphate + GTP + H(+) = GDP-alpha-D-mannose + diphosphate</text>
        <dbReference type="Rhea" id="RHEA:15229"/>
        <dbReference type="ChEBI" id="CHEBI:15378"/>
        <dbReference type="ChEBI" id="CHEBI:33019"/>
        <dbReference type="ChEBI" id="CHEBI:37565"/>
        <dbReference type="ChEBI" id="CHEBI:57527"/>
        <dbReference type="ChEBI" id="CHEBI:58409"/>
        <dbReference type="EC" id="2.7.7.13"/>
    </reaction>
</comment>
<dbReference type="InterPro" id="IPR006375">
    <property type="entry name" value="Man1P_GuaTrfase/Man6P_Isoase"/>
</dbReference>
<evidence type="ECO:0000313" key="24">
    <source>
        <dbReference type="EMBL" id="RBP69266.1"/>
    </source>
</evidence>
<evidence type="ECO:0000313" key="26">
    <source>
        <dbReference type="Proteomes" id="UP000252795"/>
    </source>
</evidence>
<dbReference type="InterPro" id="IPR054566">
    <property type="entry name" value="ManC/GMP-like_b-helix"/>
</dbReference>
<accession>A0A368URH3</accession>
<evidence type="ECO:0000256" key="2">
    <source>
        <dbReference type="ARBA" id="ARBA00001941"/>
    </source>
</evidence>
<dbReference type="FunFam" id="2.60.120.10:FF:000032">
    <property type="entry name" value="Mannose-1-phosphate guanylyltransferase/mannose-6-phosphate isomerase"/>
    <property type="match status" value="1"/>
</dbReference>
<comment type="similarity">
    <text evidence="5 20">Belongs to the mannose-6-phosphate isomerase type 2 family.</text>
</comment>
<evidence type="ECO:0000256" key="16">
    <source>
        <dbReference type="ARBA" id="ARBA00023285"/>
    </source>
</evidence>
<dbReference type="InterPro" id="IPR014710">
    <property type="entry name" value="RmlC-like_jellyroll"/>
</dbReference>
<dbReference type="Pfam" id="PF22640">
    <property type="entry name" value="ManC_GMP_beta-helix"/>
    <property type="match status" value="1"/>
</dbReference>
<evidence type="ECO:0000256" key="15">
    <source>
        <dbReference type="ARBA" id="ARBA00023268"/>
    </source>
</evidence>
<dbReference type="FunFam" id="3.90.550.10:FF:000046">
    <property type="entry name" value="Mannose-1-phosphate guanylyltransferase (GDP)"/>
    <property type="match status" value="1"/>
</dbReference>
<evidence type="ECO:0000256" key="8">
    <source>
        <dbReference type="ARBA" id="ARBA00012387"/>
    </source>
</evidence>
<dbReference type="Pfam" id="PF01050">
    <property type="entry name" value="MannoseP_isomer"/>
    <property type="match status" value="1"/>
</dbReference>
<comment type="pathway">
    <text evidence="4">Nucleotide-sugar biosynthesis; GDP-alpha-D-mannose biosynthesis; GDP-alpha-D-mannose from alpha-D-mannose 1-phosphate (GTP route): step 1/1.</text>
</comment>
<comment type="subunit">
    <text evidence="6">Monomer.</text>
</comment>
<evidence type="ECO:0000256" key="10">
    <source>
        <dbReference type="ARBA" id="ARBA00022695"/>
    </source>
</evidence>
<evidence type="ECO:0000256" key="6">
    <source>
        <dbReference type="ARBA" id="ARBA00011245"/>
    </source>
</evidence>
<keyword evidence="11" id="KW-0547">Nucleotide-binding</keyword>
<keyword evidence="16" id="KW-0170">Cobalt</keyword>
<evidence type="ECO:0000256" key="19">
    <source>
        <dbReference type="ARBA" id="ARBA00067387"/>
    </source>
</evidence>
<keyword evidence="12" id="KW-0016">Alginate biosynthesis</keyword>
<comment type="caution">
    <text evidence="25">The sequence shown here is derived from an EMBL/GenBank/DDBJ whole genome shotgun (WGS) entry which is preliminary data.</text>
</comment>
<dbReference type="GO" id="GO:0004475">
    <property type="term" value="F:mannose-1-phosphate guanylyltransferase (GTP) activity"/>
    <property type="evidence" value="ECO:0007669"/>
    <property type="project" value="UniProtKB-EC"/>
</dbReference>
<dbReference type="InterPro" id="IPR051161">
    <property type="entry name" value="Mannose-6P_isomerase_type2"/>
</dbReference>
<keyword evidence="9 25" id="KW-0808">Transferase</keyword>
<feature type="domain" description="Mannose-6-phosphate isomerase type II C-terminal" evidence="22">
    <location>
        <begin position="353"/>
        <end position="467"/>
    </location>
</feature>
<evidence type="ECO:0000259" key="22">
    <source>
        <dbReference type="Pfam" id="PF01050"/>
    </source>
</evidence>
<comment type="catalytic activity">
    <reaction evidence="1">
        <text>D-mannose 6-phosphate = D-fructose 6-phosphate</text>
        <dbReference type="Rhea" id="RHEA:12356"/>
        <dbReference type="ChEBI" id="CHEBI:58735"/>
        <dbReference type="ChEBI" id="CHEBI:61527"/>
        <dbReference type="EC" id="5.3.1.8"/>
    </reaction>
</comment>
<evidence type="ECO:0000259" key="23">
    <source>
        <dbReference type="Pfam" id="PF22640"/>
    </source>
</evidence>
<keyword evidence="13" id="KW-0342">GTP-binding</keyword>
<dbReference type="PANTHER" id="PTHR46390:SF1">
    <property type="entry name" value="MANNOSE-1-PHOSPHATE GUANYLYLTRANSFERASE"/>
    <property type="match status" value="1"/>
</dbReference>
<dbReference type="GO" id="GO:0042121">
    <property type="term" value="P:alginic acid biosynthetic process"/>
    <property type="evidence" value="ECO:0007669"/>
    <property type="project" value="UniProtKB-KW"/>
</dbReference>
<dbReference type="Proteomes" id="UP000253065">
    <property type="component" value="Unassembled WGS sequence"/>
</dbReference>
<evidence type="ECO:0000313" key="25">
    <source>
        <dbReference type="EMBL" id="RCW30745.1"/>
    </source>
</evidence>
<dbReference type="GO" id="GO:0004476">
    <property type="term" value="F:mannose-6-phosphate isomerase activity"/>
    <property type="evidence" value="ECO:0007669"/>
    <property type="project" value="UniProtKB-EC"/>
</dbReference>
<dbReference type="RefSeq" id="WP_235853759.1">
    <property type="nucleotide sequence ID" value="NZ_QNSA01000014.1"/>
</dbReference>
<feature type="domain" description="Nucleotidyl transferase" evidence="21">
    <location>
        <begin position="7"/>
        <end position="287"/>
    </location>
</feature>
<dbReference type="EMBL" id="QNSA01000014">
    <property type="protein sequence ID" value="RBP69266.1"/>
    <property type="molecule type" value="Genomic_DNA"/>
</dbReference>
<dbReference type="EC" id="5.3.1.8" evidence="7"/>
<evidence type="ECO:0000256" key="1">
    <source>
        <dbReference type="ARBA" id="ARBA00000757"/>
    </source>
</evidence>
<evidence type="ECO:0000259" key="21">
    <source>
        <dbReference type="Pfam" id="PF00483"/>
    </source>
</evidence>
<name>A0A368URH3_MARNT</name>
<dbReference type="GO" id="GO:0005525">
    <property type="term" value="F:GTP binding"/>
    <property type="evidence" value="ECO:0007669"/>
    <property type="project" value="UniProtKB-KW"/>
</dbReference>
<dbReference type="InterPro" id="IPR001538">
    <property type="entry name" value="Man6P_isomerase-2_C"/>
</dbReference>
<evidence type="ECO:0000256" key="5">
    <source>
        <dbReference type="ARBA" id="ARBA00006115"/>
    </source>
</evidence>
<evidence type="ECO:0000256" key="12">
    <source>
        <dbReference type="ARBA" id="ARBA00022841"/>
    </source>
</evidence>
<dbReference type="InterPro" id="IPR011051">
    <property type="entry name" value="RmlC_Cupin_sf"/>
</dbReference>
<dbReference type="InterPro" id="IPR029044">
    <property type="entry name" value="Nucleotide-diphossugar_trans"/>
</dbReference>
<dbReference type="InterPro" id="IPR049577">
    <property type="entry name" value="GMPP_N"/>
</dbReference>
<evidence type="ECO:0000256" key="7">
    <source>
        <dbReference type="ARBA" id="ARBA00011956"/>
    </source>
</evidence>
<comment type="function">
    <text evidence="18">Produces a precursor for alginate polymerization. The alginate layer provides a protective barrier against host immune defenses and antibiotics.</text>
</comment>